<accession>A0A8X6LTT9</accession>
<dbReference type="InterPro" id="IPR018247">
    <property type="entry name" value="EF_Hand_1_Ca_BS"/>
</dbReference>
<dbReference type="AlphaFoldDB" id="A0A8X6LTT9"/>
<dbReference type="PROSITE" id="PS50222">
    <property type="entry name" value="EF_HAND_2"/>
    <property type="match status" value="1"/>
</dbReference>
<dbReference type="Proteomes" id="UP000887116">
    <property type="component" value="Unassembled WGS sequence"/>
</dbReference>
<dbReference type="SUPFAM" id="SSF47473">
    <property type="entry name" value="EF-hand"/>
    <property type="match status" value="1"/>
</dbReference>
<evidence type="ECO:0000256" key="1">
    <source>
        <dbReference type="ARBA" id="ARBA00022837"/>
    </source>
</evidence>
<dbReference type="OrthoDB" id="415358at2759"/>
<dbReference type="Gene3D" id="2.60.120.650">
    <property type="entry name" value="Cupin"/>
    <property type="match status" value="1"/>
</dbReference>
<sequence length="305" mass="35215">MSFHLFFQRLRIPAGEGKYDVEKSSHDRIIFQFGSSKVHLFNSTQAIEENNVEQFDSERTTEHFTASLASGDALFIPAGWSWQQETSNDYISLEFYWKLESNADSTSFECGDQITKDFLTISFPKDRRIDLLSVIEFEELHHFIKEYYLSQNSMDFHHFMTVLLTDDQFAGLPEWDEESQDVAREMFNQMDYNNDGVLSKEDFSEITKEDLQLVAGRIEDRLADFEDIREDAKAERRGSLADAKKKASSNLDDIRKLIQDGFGEILGDIDVATAKESNTDSEIADIKRIENLIKNHKVQNSKDEL</sequence>
<keyword evidence="1" id="KW-0106">Calcium</keyword>
<feature type="domain" description="EF-hand" evidence="2">
    <location>
        <begin position="178"/>
        <end position="213"/>
    </location>
</feature>
<protein>
    <submittedName>
        <fullName evidence="3">EF-hand domain-containing protein</fullName>
    </submittedName>
</protein>
<dbReference type="PROSITE" id="PS00018">
    <property type="entry name" value="EF_HAND_1"/>
    <property type="match status" value="1"/>
</dbReference>
<dbReference type="EMBL" id="BMAO01008353">
    <property type="protein sequence ID" value="GFR22736.1"/>
    <property type="molecule type" value="Genomic_DNA"/>
</dbReference>
<evidence type="ECO:0000313" key="4">
    <source>
        <dbReference type="Proteomes" id="UP000887116"/>
    </source>
</evidence>
<dbReference type="InterPro" id="IPR002048">
    <property type="entry name" value="EF_hand_dom"/>
</dbReference>
<proteinExistence type="predicted"/>
<keyword evidence="4" id="KW-1185">Reference proteome</keyword>
<reference evidence="3" key="1">
    <citation type="submission" date="2020-07" db="EMBL/GenBank/DDBJ databases">
        <title>Multicomponent nature underlies the extraordinary mechanical properties of spider dragline silk.</title>
        <authorList>
            <person name="Kono N."/>
            <person name="Nakamura H."/>
            <person name="Mori M."/>
            <person name="Yoshida Y."/>
            <person name="Ohtoshi R."/>
            <person name="Malay A.D."/>
            <person name="Moran D.A.P."/>
            <person name="Tomita M."/>
            <person name="Numata K."/>
            <person name="Arakawa K."/>
        </authorList>
    </citation>
    <scope>NUCLEOTIDE SEQUENCE</scope>
</reference>
<dbReference type="GO" id="GO:0005509">
    <property type="term" value="F:calcium ion binding"/>
    <property type="evidence" value="ECO:0007669"/>
    <property type="project" value="InterPro"/>
</dbReference>
<evidence type="ECO:0000313" key="3">
    <source>
        <dbReference type="EMBL" id="GFR22736.1"/>
    </source>
</evidence>
<organism evidence="3 4">
    <name type="scientific">Trichonephila clavata</name>
    <name type="common">Joro spider</name>
    <name type="synonym">Nephila clavata</name>
    <dbReference type="NCBI Taxonomy" id="2740835"/>
    <lineage>
        <taxon>Eukaryota</taxon>
        <taxon>Metazoa</taxon>
        <taxon>Ecdysozoa</taxon>
        <taxon>Arthropoda</taxon>
        <taxon>Chelicerata</taxon>
        <taxon>Arachnida</taxon>
        <taxon>Araneae</taxon>
        <taxon>Araneomorphae</taxon>
        <taxon>Entelegynae</taxon>
        <taxon>Araneoidea</taxon>
        <taxon>Nephilidae</taxon>
        <taxon>Trichonephila</taxon>
    </lineage>
</organism>
<comment type="caution">
    <text evidence="3">The sequence shown here is derived from an EMBL/GenBank/DDBJ whole genome shotgun (WGS) entry which is preliminary data.</text>
</comment>
<name>A0A8X6LTT9_TRICU</name>
<evidence type="ECO:0000259" key="2">
    <source>
        <dbReference type="PROSITE" id="PS50222"/>
    </source>
</evidence>
<gene>
    <name evidence="3" type="primary">X975_16825</name>
    <name evidence="3" type="ORF">TNCT_323031</name>
</gene>
<dbReference type="Gene3D" id="1.10.238.10">
    <property type="entry name" value="EF-hand"/>
    <property type="match status" value="1"/>
</dbReference>
<dbReference type="InterPro" id="IPR011992">
    <property type="entry name" value="EF-hand-dom_pair"/>
</dbReference>